<dbReference type="CDD" id="cd22160">
    <property type="entry name" value="F-box_AtFBL13-like"/>
    <property type="match status" value="1"/>
</dbReference>
<protein>
    <recommendedName>
        <fullName evidence="1">F-box domain-containing protein</fullName>
    </recommendedName>
</protein>
<dbReference type="Pfam" id="PF00646">
    <property type="entry name" value="F-box"/>
    <property type="match status" value="1"/>
</dbReference>
<organism evidence="2 3">
    <name type="scientific">Acacia crassicarpa</name>
    <name type="common">northern wattle</name>
    <dbReference type="NCBI Taxonomy" id="499986"/>
    <lineage>
        <taxon>Eukaryota</taxon>
        <taxon>Viridiplantae</taxon>
        <taxon>Streptophyta</taxon>
        <taxon>Embryophyta</taxon>
        <taxon>Tracheophyta</taxon>
        <taxon>Spermatophyta</taxon>
        <taxon>Magnoliopsida</taxon>
        <taxon>eudicotyledons</taxon>
        <taxon>Gunneridae</taxon>
        <taxon>Pentapetalae</taxon>
        <taxon>rosids</taxon>
        <taxon>fabids</taxon>
        <taxon>Fabales</taxon>
        <taxon>Fabaceae</taxon>
        <taxon>Caesalpinioideae</taxon>
        <taxon>mimosoid clade</taxon>
        <taxon>Acacieae</taxon>
        <taxon>Acacia</taxon>
    </lineage>
</organism>
<accession>A0AAE1JFV6</accession>
<name>A0AAE1JFV6_9FABA</name>
<dbReference type="SUPFAM" id="SSF52058">
    <property type="entry name" value="L domain-like"/>
    <property type="match status" value="1"/>
</dbReference>
<dbReference type="Proteomes" id="UP001293593">
    <property type="component" value="Unassembled WGS sequence"/>
</dbReference>
<dbReference type="PANTHER" id="PTHR34223">
    <property type="entry name" value="OS11G0201299 PROTEIN"/>
    <property type="match status" value="1"/>
</dbReference>
<dbReference type="Gene3D" id="3.80.10.10">
    <property type="entry name" value="Ribonuclease Inhibitor"/>
    <property type="match status" value="1"/>
</dbReference>
<dbReference type="AlphaFoldDB" id="A0AAE1JFV6"/>
<dbReference type="InterPro" id="IPR032675">
    <property type="entry name" value="LRR_dom_sf"/>
</dbReference>
<proteinExistence type="predicted"/>
<evidence type="ECO:0000259" key="1">
    <source>
        <dbReference type="PROSITE" id="PS50181"/>
    </source>
</evidence>
<feature type="domain" description="F-box" evidence="1">
    <location>
        <begin position="51"/>
        <end position="104"/>
    </location>
</feature>
<dbReference type="Gene3D" id="1.20.1280.50">
    <property type="match status" value="1"/>
</dbReference>
<dbReference type="SUPFAM" id="SSF81383">
    <property type="entry name" value="F-box domain"/>
    <property type="match status" value="1"/>
</dbReference>
<reference evidence="2" key="1">
    <citation type="submission" date="2023-10" db="EMBL/GenBank/DDBJ databases">
        <title>Chromosome-level genome of the transformable northern wattle, Acacia crassicarpa.</title>
        <authorList>
            <person name="Massaro I."/>
            <person name="Sinha N.R."/>
            <person name="Poethig S."/>
            <person name="Leichty A.R."/>
        </authorList>
    </citation>
    <scope>NUCLEOTIDE SEQUENCE</scope>
    <source>
        <strain evidence="2">Acra3RX</strain>
        <tissue evidence="2">Leaf</tissue>
    </source>
</reference>
<dbReference type="SMART" id="SM00256">
    <property type="entry name" value="FBOX"/>
    <property type="match status" value="1"/>
</dbReference>
<dbReference type="InterPro" id="IPR036047">
    <property type="entry name" value="F-box-like_dom_sf"/>
</dbReference>
<dbReference type="PROSITE" id="PS50181">
    <property type="entry name" value="FBOX"/>
    <property type="match status" value="1"/>
</dbReference>
<dbReference type="InterPro" id="IPR001810">
    <property type="entry name" value="F-box_dom"/>
</dbReference>
<gene>
    <name evidence="2" type="ORF">QN277_024097</name>
</gene>
<dbReference type="InterPro" id="IPR053197">
    <property type="entry name" value="F-box_SCFL_complex_component"/>
</dbReference>
<evidence type="ECO:0000313" key="2">
    <source>
        <dbReference type="EMBL" id="KAK4267299.1"/>
    </source>
</evidence>
<keyword evidence="3" id="KW-1185">Reference proteome</keyword>
<evidence type="ECO:0000313" key="3">
    <source>
        <dbReference type="Proteomes" id="UP001293593"/>
    </source>
</evidence>
<dbReference type="PANTHER" id="PTHR34223:SF51">
    <property type="entry name" value="OS06G0556300 PROTEIN"/>
    <property type="match status" value="1"/>
</dbReference>
<sequence length="441" mass="50046">MIKSAGMANSVDCSEARTKRFEFRGSSRMSKKLRRTMLASHEIDNDAAESQGRLGDLPDNLIHHILSFMETKDAIRTCVLSRKWRYMWTSVPCLNFNSKSFSRLVDFKRFVMRVISQRDTSHIKALTYCRFGVDYATDQSLLNKVIEFATSHGVQEIRINLRGKSSGSPPIEIPLSLFVCQSLRRIELKDCHPTNVPTSICCKSLEVLHLEHFPLYPDQANSSNPFSSIQKLFGFTKLTTLHLNSFTLSCTGMARQDPFADCVNLKNLHLSEICFKSDVNPRDFVISAPQLNNLTLACNRFKCKLVVAAPKLTNFSYIYSSPSAFFDFGLPSLDDLTIDIHEHHDQLSIYQRRQREEALHGFINVLRRHHNVEAVKLSFHTVMATCGAAALLKCEDSSFIKSKSLNLGVGSTYKIFISELDRITAYYRSCSQHADFEISTL</sequence>
<dbReference type="EMBL" id="JAWXYG010000007">
    <property type="protein sequence ID" value="KAK4267299.1"/>
    <property type="molecule type" value="Genomic_DNA"/>
</dbReference>
<comment type="caution">
    <text evidence="2">The sequence shown here is derived from an EMBL/GenBank/DDBJ whole genome shotgun (WGS) entry which is preliminary data.</text>
</comment>
<dbReference type="InterPro" id="IPR053781">
    <property type="entry name" value="F-box_AtFBL13-like"/>
</dbReference>